<organism evidence="1 2">
    <name type="scientific">Lentinus tigrinus ALCF2SS1-6</name>
    <dbReference type="NCBI Taxonomy" id="1328759"/>
    <lineage>
        <taxon>Eukaryota</taxon>
        <taxon>Fungi</taxon>
        <taxon>Dikarya</taxon>
        <taxon>Basidiomycota</taxon>
        <taxon>Agaricomycotina</taxon>
        <taxon>Agaricomycetes</taxon>
        <taxon>Polyporales</taxon>
        <taxon>Polyporaceae</taxon>
        <taxon>Lentinus</taxon>
    </lineage>
</organism>
<gene>
    <name evidence="1" type="ORF">L227DRAFT_656219</name>
</gene>
<protein>
    <submittedName>
        <fullName evidence="1">Uncharacterized protein</fullName>
    </submittedName>
</protein>
<proteinExistence type="predicted"/>
<evidence type="ECO:0000313" key="2">
    <source>
        <dbReference type="Proteomes" id="UP000313359"/>
    </source>
</evidence>
<sequence length="254" mass="29351">MSDGKKKESMTDYERHLIPISWDEFPFPYIETLHKECGTLESESPIGVQCSCAVPIFHFGIYLFRDEVTRYAKQCWDRLHEKPHPQRERLCIPLLLNRKIELANQNRKKEYEEGRKAYDKSGNNTFSLRLPPAGRENGAICVLISTNEPHTLERSKEELDRALAVLREEFKDLKDREPMWYFSRLFFGPRKFGYAEFDAERVVGGGLLAHLPERVQTTIKDGTVVPWSHTIQASRTISGQLAEMILSDHALAVE</sequence>
<evidence type="ECO:0000313" key="1">
    <source>
        <dbReference type="EMBL" id="RPD56372.1"/>
    </source>
</evidence>
<dbReference type="Proteomes" id="UP000313359">
    <property type="component" value="Unassembled WGS sequence"/>
</dbReference>
<keyword evidence="2" id="KW-1185">Reference proteome</keyword>
<reference evidence="1" key="1">
    <citation type="journal article" date="2018" name="Genome Biol. Evol.">
        <title>Genomics and development of Lentinus tigrinus, a white-rot wood-decaying mushroom with dimorphic fruiting bodies.</title>
        <authorList>
            <person name="Wu B."/>
            <person name="Xu Z."/>
            <person name="Knudson A."/>
            <person name="Carlson A."/>
            <person name="Chen N."/>
            <person name="Kovaka S."/>
            <person name="LaButti K."/>
            <person name="Lipzen A."/>
            <person name="Pennachio C."/>
            <person name="Riley R."/>
            <person name="Schakwitz W."/>
            <person name="Umezawa K."/>
            <person name="Ohm R.A."/>
            <person name="Grigoriev I.V."/>
            <person name="Nagy L.G."/>
            <person name="Gibbons J."/>
            <person name="Hibbett D."/>
        </authorList>
    </citation>
    <scope>NUCLEOTIDE SEQUENCE [LARGE SCALE GENOMIC DNA]</scope>
    <source>
        <strain evidence="1">ALCF2SS1-6</strain>
    </source>
</reference>
<dbReference type="AlphaFoldDB" id="A0A5C2RZ71"/>
<accession>A0A5C2RZ71</accession>
<name>A0A5C2RZ71_9APHY</name>
<dbReference type="EMBL" id="ML122288">
    <property type="protein sequence ID" value="RPD56372.1"/>
    <property type="molecule type" value="Genomic_DNA"/>
</dbReference>